<dbReference type="InterPro" id="IPR034746">
    <property type="entry name" value="POTRA"/>
</dbReference>
<dbReference type="GO" id="GO:1990063">
    <property type="term" value="C:Bam protein complex"/>
    <property type="evidence" value="ECO:0007669"/>
    <property type="project" value="TreeGrafter"/>
</dbReference>
<feature type="domain" description="POTRA" evidence="9">
    <location>
        <begin position="342"/>
        <end position="416"/>
    </location>
</feature>
<dbReference type="InterPro" id="IPR039910">
    <property type="entry name" value="D15-like"/>
</dbReference>
<dbReference type="EMBL" id="CP061275">
    <property type="protein sequence ID" value="QNS02087.1"/>
    <property type="molecule type" value="Genomic_DNA"/>
</dbReference>
<sequence length="800" mass="94107">MFFILMVFFSTNVYAKNTWIVRDIKLEGLKHVAAKEVFRNLVFNIGSKISKNDIKNSILALFKTKKFENIRVISSSNILIFKLQERPLIQNIFITGNSMIQDTVLKKYLTQLEIDHGFFLNPFHIKIFKKNIRQFYHDHGKYACNIKILSIPHTDHTIDLKIIISEGSLTYLNKIKIFGNDHFSGDKIISLFELNHHNIWWNIFEKNFYSYKKLQQGLKKLKDFYLNQGYFYFKIKQHNIHFSKNKNKVDIIIDIFEGHQYKISRFLIHGSVFNHYNDILNIVNLHNDELYNQEKIYSIVNDIKKLLFQYGYIKSQVILSPQINHRDKTIILNFNIDLQKRYFVRKIYFSGNKITKNFVLQRKMQQSEGEYFNIKKVENGKKKLEKTGYFKHVNVMYNIFSDKLRQIDVIYQVEEQSTGSVNFGLGYGFDSGLSFNSIISQDNLFGSGNNLNTNVTVNKYQKYADLSIGYPYFFSKKTEFNTRIFYSNKKYHLDDEENIFKKTYGIESNLGFRINDTDIVNIGTGYAHNAIKKFYDQKNHTFLKSNTSNSDSLINDANKNNLLNDYTISYSWMHDSLKYLYFPIFGNRTYISAKHTIPGSDNHFYKIIFDKVKYTPLNKKKNFIFLYHVHMGIGHGFKKHRLPFYENFSINNFNNIRGFQSETIGPKTIFDDIISKNCIQKEDNQLCESNRSIGGNAVIISNFELITPIPLINKKYSQFLRSSFFIDVGNIWNTNINNIQDVDSSTFSMLHNLKNTYSSFGVSLQWFSPIGPLVFSYAHPIQKNHDRQLEPFQFNIGKNW</sequence>
<evidence type="ECO:0000313" key="10">
    <source>
        <dbReference type="EMBL" id="QNS02087.1"/>
    </source>
</evidence>
<dbReference type="GO" id="GO:0043165">
    <property type="term" value="P:Gram-negative-bacterium-type cell outer membrane assembly"/>
    <property type="evidence" value="ECO:0007669"/>
    <property type="project" value="TreeGrafter"/>
</dbReference>
<keyword evidence="6" id="KW-0472">Membrane</keyword>
<dbReference type="Pfam" id="PF07244">
    <property type="entry name" value="POTRA"/>
    <property type="match status" value="4"/>
</dbReference>
<keyword evidence="4" id="KW-0732">Signal</keyword>
<dbReference type="InterPro" id="IPR023707">
    <property type="entry name" value="OM_assembly_BamA"/>
</dbReference>
<evidence type="ECO:0000256" key="6">
    <source>
        <dbReference type="ARBA" id="ARBA00023136"/>
    </source>
</evidence>
<proteinExistence type="predicted"/>
<dbReference type="PANTHER" id="PTHR12815">
    <property type="entry name" value="SORTING AND ASSEMBLY MACHINERY SAMM50 PROTEIN FAMILY MEMBER"/>
    <property type="match status" value="1"/>
</dbReference>
<dbReference type="Gene3D" id="3.10.20.310">
    <property type="entry name" value="membrane protein fhac"/>
    <property type="match status" value="5"/>
</dbReference>
<dbReference type="InterPro" id="IPR010827">
    <property type="entry name" value="BamA/TamA_POTRA"/>
</dbReference>
<evidence type="ECO:0000256" key="5">
    <source>
        <dbReference type="ARBA" id="ARBA00022737"/>
    </source>
</evidence>
<gene>
    <name evidence="10" type="primary">bamA</name>
    <name evidence="10" type="ORF">ICW73_00480</name>
</gene>
<dbReference type="PIRSF" id="PIRSF006076">
    <property type="entry name" value="OM_assembly_OMP85"/>
    <property type="match status" value="1"/>
</dbReference>
<dbReference type="Proteomes" id="UP000516346">
    <property type="component" value="Chromosome"/>
</dbReference>
<evidence type="ECO:0000256" key="1">
    <source>
        <dbReference type="ARBA" id="ARBA00004370"/>
    </source>
</evidence>
<dbReference type="Pfam" id="PF01103">
    <property type="entry name" value="Omp85"/>
    <property type="match status" value="1"/>
</dbReference>
<evidence type="ECO:0000259" key="9">
    <source>
        <dbReference type="PROSITE" id="PS51779"/>
    </source>
</evidence>
<feature type="domain" description="POTRA" evidence="9">
    <location>
        <begin position="261"/>
        <end position="339"/>
    </location>
</feature>
<dbReference type="InterPro" id="IPR000184">
    <property type="entry name" value="Bac_surfAg_D15"/>
</dbReference>
<evidence type="ECO:0000256" key="2">
    <source>
        <dbReference type="ARBA" id="ARBA00022452"/>
    </source>
</evidence>
<keyword evidence="3" id="KW-0812">Transmembrane</keyword>
<keyword evidence="2" id="KW-1134">Transmembrane beta strand</keyword>
<protein>
    <recommendedName>
        <fullName evidence="8">Outer membrane protein assembly factor BamA</fullName>
    </recommendedName>
</protein>
<evidence type="ECO:0000256" key="8">
    <source>
        <dbReference type="NCBIfam" id="TIGR03303"/>
    </source>
</evidence>
<evidence type="ECO:0000256" key="3">
    <source>
        <dbReference type="ARBA" id="ARBA00022692"/>
    </source>
</evidence>
<keyword evidence="7" id="KW-0998">Cell outer membrane</keyword>
<dbReference type="PANTHER" id="PTHR12815:SF23">
    <property type="entry name" value="OUTER MEMBRANE PROTEIN ASSEMBLY FACTOR BAMA"/>
    <property type="match status" value="1"/>
</dbReference>
<dbReference type="GO" id="GO:0051205">
    <property type="term" value="P:protein insertion into membrane"/>
    <property type="evidence" value="ECO:0007669"/>
    <property type="project" value="TreeGrafter"/>
</dbReference>
<reference evidence="10 11" key="1">
    <citation type="submission" date="2020-09" db="EMBL/GenBank/DDBJ databases">
        <title>Genome sequence of the banana aphid, Pentalonia nigronervosa Coquerel (Hemiptera: Aphididae) and its symbionts.</title>
        <authorList>
            <person name="Mathers T.C."/>
            <person name="Mugford S.T."/>
            <person name="Hogenhout S.A."/>
            <person name="Tripathi L."/>
        </authorList>
    </citation>
    <scope>NUCLEOTIDE SEQUENCE [LARGE SCALE GENOMIC DNA]</scope>
    <source>
        <strain evidence="10">Ba4</strain>
    </source>
</reference>
<name>A0A7H1B032_9GAMM</name>
<keyword evidence="5" id="KW-0677">Repeat</keyword>
<accession>A0A7H1B032</accession>
<evidence type="ECO:0000256" key="7">
    <source>
        <dbReference type="ARBA" id="ARBA00023237"/>
    </source>
</evidence>
<dbReference type="PROSITE" id="PS51779">
    <property type="entry name" value="POTRA"/>
    <property type="match status" value="2"/>
</dbReference>
<evidence type="ECO:0000313" key="11">
    <source>
        <dbReference type="Proteomes" id="UP000516346"/>
    </source>
</evidence>
<evidence type="ECO:0000256" key="4">
    <source>
        <dbReference type="ARBA" id="ARBA00022729"/>
    </source>
</evidence>
<dbReference type="Gene3D" id="2.40.160.50">
    <property type="entry name" value="membrane protein fhac: a member of the omp85/tpsb transporter family"/>
    <property type="match status" value="1"/>
</dbReference>
<comment type="subcellular location">
    <subcellularLocation>
        <location evidence="1">Membrane</location>
    </subcellularLocation>
</comment>
<organism evidence="10 11">
    <name type="scientific">Buchnera aphidicola</name>
    <name type="common">Pentalonia nigronervosa</name>
    <dbReference type="NCBI Taxonomy" id="1309793"/>
    <lineage>
        <taxon>Bacteria</taxon>
        <taxon>Pseudomonadati</taxon>
        <taxon>Pseudomonadota</taxon>
        <taxon>Gammaproteobacteria</taxon>
        <taxon>Enterobacterales</taxon>
        <taxon>Erwiniaceae</taxon>
        <taxon>Buchnera</taxon>
    </lineage>
</organism>
<dbReference type="AlphaFoldDB" id="A0A7H1B032"/>
<dbReference type="NCBIfam" id="TIGR03303">
    <property type="entry name" value="OM_YaeT"/>
    <property type="match status" value="1"/>
</dbReference>